<accession>A0A848KK60</accession>
<dbReference type="FunFam" id="1.10.1200.10:FF:000005">
    <property type="entry name" value="Nonribosomal peptide synthetase 1"/>
    <property type="match status" value="1"/>
</dbReference>
<dbReference type="SUPFAM" id="SSF53474">
    <property type="entry name" value="alpha/beta-Hydrolases"/>
    <property type="match status" value="1"/>
</dbReference>
<keyword evidence="2" id="KW-0596">Phosphopantetheine</keyword>
<dbReference type="GO" id="GO:0043041">
    <property type="term" value="P:amino acid activation for nonribosomal peptide biosynthetic process"/>
    <property type="evidence" value="ECO:0007669"/>
    <property type="project" value="TreeGrafter"/>
</dbReference>
<dbReference type="InterPro" id="IPR020806">
    <property type="entry name" value="PKS_PP-bd"/>
</dbReference>
<dbReference type="Pfam" id="PF00668">
    <property type="entry name" value="Condensation"/>
    <property type="match status" value="3"/>
</dbReference>
<keyword evidence="3" id="KW-0597">Phosphoprotein</keyword>
<evidence type="ECO:0000256" key="1">
    <source>
        <dbReference type="ARBA" id="ARBA00001957"/>
    </source>
</evidence>
<gene>
    <name evidence="5" type="ORF">FGL95_26815</name>
</gene>
<dbReference type="InterPro" id="IPR001031">
    <property type="entry name" value="Thioesterase"/>
</dbReference>
<keyword evidence="6" id="KW-1185">Reference proteome</keyword>
<evidence type="ECO:0000313" key="6">
    <source>
        <dbReference type="Proteomes" id="UP000535543"/>
    </source>
</evidence>
<dbReference type="Pfam" id="PF13193">
    <property type="entry name" value="AMP-binding_C"/>
    <property type="match status" value="2"/>
</dbReference>
<evidence type="ECO:0000256" key="3">
    <source>
        <dbReference type="ARBA" id="ARBA00022553"/>
    </source>
</evidence>
<dbReference type="InterPro" id="IPR029058">
    <property type="entry name" value="AB_hydrolase_fold"/>
</dbReference>
<dbReference type="CDD" id="cd19540">
    <property type="entry name" value="LCL_NRPS-like"/>
    <property type="match status" value="1"/>
</dbReference>
<dbReference type="InterPro" id="IPR001242">
    <property type="entry name" value="Condensation_dom"/>
</dbReference>
<reference evidence="5 6" key="2">
    <citation type="submission" date="2020-06" db="EMBL/GenBank/DDBJ databases">
        <title>Antribacter stalactiti gen. nov., sp. nov., a new member of the family Nacardiaceae isolated from a cave.</title>
        <authorList>
            <person name="Kim I.S."/>
        </authorList>
    </citation>
    <scope>NUCLEOTIDE SEQUENCE [LARGE SCALE GENOMIC DNA]</scope>
    <source>
        <strain evidence="5 6">YC2-7</strain>
    </source>
</reference>
<dbReference type="InterPro" id="IPR025110">
    <property type="entry name" value="AMP-bd_C"/>
</dbReference>
<dbReference type="Gene3D" id="3.30.559.30">
    <property type="entry name" value="Nonribosomal peptide synthetase, condensation domain"/>
    <property type="match status" value="3"/>
</dbReference>
<dbReference type="GO" id="GO:0031177">
    <property type="term" value="F:phosphopantetheine binding"/>
    <property type="evidence" value="ECO:0007669"/>
    <property type="project" value="InterPro"/>
</dbReference>
<dbReference type="SUPFAM" id="SSF47336">
    <property type="entry name" value="ACP-like"/>
    <property type="match status" value="2"/>
</dbReference>
<dbReference type="NCBIfam" id="TIGR01733">
    <property type="entry name" value="AA-adenyl-dom"/>
    <property type="match status" value="2"/>
</dbReference>
<dbReference type="InterPro" id="IPR020845">
    <property type="entry name" value="AMP-binding_CS"/>
</dbReference>
<dbReference type="Proteomes" id="UP000535543">
    <property type="component" value="Unassembled WGS sequence"/>
</dbReference>
<dbReference type="Gene3D" id="2.30.38.10">
    <property type="entry name" value="Luciferase, Domain 3"/>
    <property type="match status" value="2"/>
</dbReference>
<dbReference type="InterPro" id="IPR023213">
    <property type="entry name" value="CAT-like_dom_sf"/>
</dbReference>
<dbReference type="InterPro" id="IPR010071">
    <property type="entry name" value="AA_adenyl_dom"/>
</dbReference>
<dbReference type="PANTHER" id="PTHR45527">
    <property type="entry name" value="NONRIBOSOMAL PEPTIDE SYNTHETASE"/>
    <property type="match status" value="1"/>
</dbReference>
<dbReference type="Gene3D" id="3.30.300.30">
    <property type="match status" value="2"/>
</dbReference>
<dbReference type="PROSITE" id="PS00012">
    <property type="entry name" value="PHOSPHOPANTETHEINE"/>
    <property type="match status" value="2"/>
</dbReference>
<dbReference type="PROSITE" id="PS00455">
    <property type="entry name" value="AMP_BINDING"/>
    <property type="match status" value="2"/>
</dbReference>
<evidence type="ECO:0000259" key="4">
    <source>
        <dbReference type="PROSITE" id="PS50075"/>
    </source>
</evidence>
<sequence>MGDGPPEFFPLSSAQRGMWFAQQLTPQVPFTIAQYVELRGELDVELLRAVSRAVAHEFESAFLRLIEVDGEPLQMVDHSIDYSMSLIDFQGESDPRAAAQAWVQNNYSTPLNVRVDLLFQSSLLQVGRDHYLWYCRGHHVAVDGFGAMTMLNRAASLYTAAIEGDVVAPSRAADLRTLCQIDQQYRSSSRFIADRAFWTEHLTGISASSTLANTSPAPAAGSSSVESTALSEEAARGLEGAATHLRASPAAVVIAGFALYVSRMTGKADVQISIPVSARTTSVLRSSAGMLTNVAPLRLRVQADDLVGDLVERVQLELMGALRHQRYSIEDIRRDSPTADISSGLLVNVMLFRQQIRLGSLMGEFHIVSSGPVDDLLVNVYYSGTPSRTVVDFLGNPNRYSTDELRTHHRGFVELVEEFSTADPDTPLADIHAPSAAAEARAVKELVDLSYWVSVLSGVADVLALPTDRPRPMRRSLGMGGVGFEVGDGVHRGMVALARTHDATVFMVAHAVLAVLLARSCGTADVVIGTPVAGQRGAVSDELAKTFVNAVVLRTAIDAAESFSDLLGLVRETDLGAFGHTEVPFERVVEALDPARSAARSPLFQVMLVWKNVATTGLDLDATAAQFDLQLTLVEHFDSGGAPVGIVAEFGYATDLFDAATVAGFAERFGRILESVVADPAIPVGDVEVLGAVERERILAFARGGGGVPARLWPELLSDAVVIDPDAIALSCAGIDVSYRQLDDRSSRLARVLIRYGAGPETCVALGLVRSIESVLAMWAIAKSGAALVPVDPNYPAERIGHMLADCGAVVGVTVGARRAQFPDALPWLELDEEGFEEQLSSCSAAGVTDADRLSPLRIDNPAYLIYTSGSTGVPKGVAVTHRGLADLVSELRDCFMVTPQARVCHSASPSFDIAVFEMMIAVSAGATLVIVEASVGGGEDLARVLQRERVTHGFLTPSVLMTVDPAGLEAFGTLMVGGEVCPSELVARWAPGRRMLNGYGPTETTIMSNHSGPLKPGEPITLGGPTLGFGVRVLDSRLHPVPVGAVGELYLSGPGLARGYHRRPLSSAARFVADPFGGVGARMYRTGDVARWNARGQLEYVGRSDFQVKVRGVRVEPGEIDAVLAQHCDVGFAVTVAHPGPSGETALVSYVLPIPGAGVDTVELTAHVAGLLPAHMVPAKIVVLEEIPLTPVGKLDRKALPPPEFGPSSVFRSPSNPTERAVADVFAAVLGVERVGSDDNFFDLGGNSLTATRTVARVNAALGTRIGVLELFDAPTVQSLAVCADSFDSRGSPLPLLTPRDRRDPVPVSLAQERMWFLNQFDTSSAAYNIPIILRLSGALDVEVLRMAVADVIERHEPLRTVYPLSDQGPIQVVLPLARVDFGLSPIPVSDHTVLREGITRLISDGFDVTVQVPLRFGLFEVSDAEHVLAVTVHHICGDGFSMGPLARDVSAAYRARIDGKAPGWEPLAVQYADYSLWQRELLGSEEDPGSVMSTQLSYWVSVLSGAADVLALPTDRPRPARRSLRGAGVRFEVGADVHRGIVGLARAHDATVFMVAHAVLAVLLARLCGTGDVVIGTPVAGRGVAALDELVGMFVNTVVLRTGIDAAASFTEVLRLVRETDLGAFGHADAPFERVVEAVDPARSTARSPLFQVMLVSQSVSVTGVDLPGVAVDVVKVDTASAQLDLQLVLTEHFDSGGAPAGIEAEFGYATDLFDAATVADFAERFTRIVESALTDPSVAVGDIEVLGSVEREQILALACGGGGVPARLWPELLSDAVVLDPDAVALSCAGVDVSYRELDDRSNRLARVLIENGAGPERFVALGLPRSIDSVVAMWAVAKSGAALMPVDPNYPADRIGRMLADSGAVVGVTVWARRAQFPSTLPWVVLDEGGFEEGLSSCSGAVVTDADRLSPLRIDHPAYLIYTSGSTGVPKGVAVTHRGLADLAAELRDCFLVTCQARVSHCASPSFDISVFEMMIAVSAGATLVIVEASVGGGDDLARVLDRDGVTHGFLTPSVLMTVDPAGLDAFGTVMVGGEGCPAELVARWAPGRRMLNGYGPTEATVMSNHSAAMTPGEQITLGGPTLGFGEVVLDSRLRPVPVGVVGELYLSGPGLARGYHRRPGPTAARFVANPFDGVGGRMYRTGDVVRWNARGEVEYVGRSDFQVKVRGLRVEPGEIDAVLARHDDIGFAVTMAQPAPSGEIVLVSYVLPIAGAELDSVELTAHAAGLLPAHMVPAKVVVLEEIPLTPVGKLDRKALPRPEFGSPSSAFRAPRNPTERAVAEVFATVLGVEDVGIDDNFFDLGGNSLSATRMVARVKTVTGAQIPVQSIYTNATPESLARRIDNDRPDEIELDVLSAVAVVLPMRTTGLKEPLFCIHPAIGLAWCFTGLVRYLDDDQPIYGIQSPALTDPARAFDSLEDLAHFYARQIRAVQPCGPYHLLGYSVGGQIAHAIAVELGSDGDEVSTLAIMDSLPTSATDVQIQMPTPVELLAEFGGQIDPRLDNPDITVERASELLRRKGGLFAELTPARLDTLYGSYTWLVGRALEHRPSKFDGDLLFFSATPTPDRTANAAAAWKDYVAGQVLDHRIACRHERMTSPDGLEFIGPVLAKYLDASRRRVLRPTRDER</sequence>
<reference evidence="5 6" key="1">
    <citation type="submission" date="2019-05" db="EMBL/GenBank/DDBJ databases">
        <authorList>
            <person name="Lee S.D."/>
        </authorList>
    </citation>
    <scope>NUCLEOTIDE SEQUENCE [LARGE SCALE GENOMIC DNA]</scope>
    <source>
        <strain evidence="5 6">YC2-7</strain>
    </source>
</reference>
<comment type="cofactor">
    <cofactor evidence="1">
        <name>pantetheine 4'-phosphate</name>
        <dbReference type="ChEBI" id="CHEBI:47942"/>
    </cofactor>
</comment>
<dbReference type="Gene3D" id="1.10.1200.10">
    <property type="entry name" value="ACP-like"/>
    <property type="match status" value="1"/>
</dbReference>
<dbReference type="SMART" id="SM00823">
    <property type="entry name" value="PKS_PP"/>
    <property type="match status" value="2"/>
</dbReference>
<dbReference type="InterPro" id="IPR009081">
    <property type="entry name" value="PP-bd_ACP"/>
</dbReference>
<dbReference type="Pfam" id="PF00975">
    <property type="entry name" value="Thioesterase"/>
    <property type="match status" value="1"/>
</dbReference>
<dbReference type="PANTHER" id="PTHR45527:SF1">
    <property type="entry name" value="FATTY ACID SYNTHASE"/>
    <property type="match status" value="1"/>
</dbReference>
<dbReference type="GO" id="GO:0008610">
    <property type="term" value="P:lipid biosynthetic process"/>
    <property type="evidence" value="ECO:0007669"/>
    <property type="project" value="UniProtKB-ARBA"/>
</dbReference>
<dbReference type="InterPro" id="IPR036736">
    <property type="entry name" value="ACP-like_sf"/>
</dbReference>
<dbReference type="Pfam" id="PF00550">
    <property type="entry name" value="PP-binding"/>
    <property type="match status" value="2"/>
</dbReference>
<organism evidence="5 6">
    <name type="scientific">Antrihabitans stalactiti</name>
    <dbReference type="NCBI Taxonomy" id="2584121"/>
    <lineage>
        <taxon>Bacteria</taxon>
        <taxon>Bacillati</taxon>
        <taxon>Actinomycetota</taxon>
        <taxon>Actinomycetes</taxon>
        <taxon>Mycobacteriales</taxon>
        <taxon>Nocardiaceae</taxon>
        <taxon>Antrihabitans</taxon>
    </lineage>
</organism>
<comment type="caution">
    <text evidence="5">The sequence shown here is derived from an EMBL/GenBank/DDBJ whole genome shotgun (WGS) entry which is preliminary data.</text>
</comment>
<dbReference type="InterPro" id="IPR000873">
    <property type="entry name" value="AMP-dep_synth/lig_dom"/>
</dbReference>
<feature type="domain" description="Carrier" evidence="4">
    <location>
        <begin position="1214"/>
        <end position="1289"/>
    </location>
</feature>
<dbReference type="Gene3D" id="3.30.559.10">
    <property type="entry name" value="Chloramphenicol acetyltransferase-like domain"/>
    <property type="match status" value="3"/>
</dbReference>
<dbReference type="GO" id="GO:0044550">
    <property type="term" value="P:secondary metabolite biosynthetic process"/>
    <property type="evidence" value="ECO:0007669"/>
    <property type="project" value="TreeGrafter"/>
</dbReference>
<dbReference type="PROSITE" id="PS50075">
    <property type="entry name" value="CARRIER"/>
    <property type="match status" value="2"/>
</dbReference>
<dbReference type="InterPro" id="IPR045851">
    <property type="entry name" value="AMP-bd_C_sf"/>
</dbReference>
<dbReference type="GO" id="GO:0003824">
    <property type="term" value="F:catalytic activity"/>
    <property type="evidence" value="ECO:0007669"/>
    <property type="project" value="InterPro"/>
</dbReference>
<dbReference type="SUPFAM" id="SSF52777">
    <property type="entry name" value="CoA-dependent acyltransferases"/>
    <property type="match status" value="5"/>
</dbReference>
<dbReference type="GO" id="GO:0005737">
    <property type="term" value="C:cytoplasm"/>
    <property type="evidence" value="ECO:0007669"/>
    <property type="project" value="TreeGrafter"/>
</dbReference>
<evidence type="ECO:0000256" key="2">
    <source>
        <dbReference type="ARBA" id="ARBA00022450"/>
    </source>
</evidence>
<dbReference type="Gene3D" id="3.40.50.1820">
    <property type="entry name" value="alpha/beta hydrolase"/>
    <property type="match status" value="1"/>
</dbReference>
<evidence type="ECO:0000313" key="5">
    <source>
        <dbReference type="EMBL" id="NMN98649.1"/>
    </source>
</evidence>
<name>A0A848KK60_9NOCA</name>
<feature type="domain" description="Carrier" evidence="4">
    <location>
        <begin position="2274"/>
        <end position="2349"/>
    </location>
</feature>
<dbReference type="Gene3D" id="3.40.50.980">
    <property type="match status" value="4"/>
</dbReference>
<dbReference type="SUPFAM" id="SSF56801">
    <property type="entry name" value="Acetyl-CoA synthetase-like"/>
    <property type="match status" value="2"/>
</dbReference>
<dbReference type="InterPro" id="IPR006162">
    <property type="entry name" value="Ppantetheine_attach_site"/>
</dbReference>
<dbReference type="UniPathway" id="UPA00011"/>
<protein>
    <submittedName>
        <fullName evidence="5">Amino acid adenylation domain-containing protein</fullName>
    </submittedName>
</protein>
<dbReference type="Pfam" id="PF00501">
    <property type="entry name" value="AMP-binding"/>
    <property type="match status" value="2"/>
</dbReference>
<dbReference type="EMBL" id="VCQU01000012">
    <property type="protein sequence ID" value="NMN98649.1"/>
    <property type="molecule type" value="Genomic_DNA"/>
</dbReference>
<proteinExistence type="predicted"/>